<evidence type="ECO:0000256" key="9">
    <source>
        <dbReference type="ARBA" id="ARBA00022764"/>
    </source>
</evidence>
<protein>
    <recommendedName>
        <fullName evidence="6">beta-lactamase</fullName>
        <ecNumber evidence="6">3.5.2.6</ecNumber>
    </recommendedName>
</protein>
<evidence type="ECO:0000256" key="4">
    <source>
        <dbReference type="ARBA" id="ARBA00005250"/>
    </source>
</evidence>
<keyword evidence="8" id="KW-0732">Signal</keyword>
<keyword evidence="7" id="KW-0479">Metal-binding</keyword>
<name>A0A3M9ND01_9BACT</name>
<evidence type="ECO:0000256" key="1">
    <source>
        <dbReference type="ARBA" id="ARBA00001526"/>
    </source>
</evidence>
<evidence type="ECO:0000256" key="5">
    <source>
        <dbReference type="ARBA" id="ARBA00011245"/>
    </source>
</evidence>
<evidence type="ECO:0000313" key="16">
    <source>
        <dbReference type="Proteomes" id="UP000267223"/>
    </source>
</evidence>
<comment type="subunit">
    <text evidence="5">Monomer.</text>
</comment>
<dbReference type="NCBIfam" id="NF033088">
    <property type="entry name" value="bla_subclass_B1"/>
    <property type="match status" value="1"/>
</dbReference>
<keyword evidence="12" id="KW-0046">Antibiotic resistance</keyword>
<comment type="caution">
    <text evidence="15">The sequence shown here is derived from an EMBL/GenBank/DDBJ whole genome shotgun (WGS) entry which is preliminary data.</text>
</comment>
<evidence type="ECO:0000256" key="10">
    <source>
        <dbReference type="ARBA" id="ARBA00022801"/>
    </source>
</evidence>
<dbReference type="SMART" id="SM00849">
    <property type="entry name" value="Lactamase_B"/>
    <property type="match status" value="1"/>
</dbReference>
<comment type="cofactor">
    <cofactor evidence="2">
        <name>Zn(2+)</name>
        <dbReference type="ChEBI" id="CHEBI:29105"/>
    </cofactor>
</comment>
<dbReference type="SUPFAM" id="SSF56281">
    <property type="entry name" value="Metallo-hydrolase/oxidoreductase"/>
    <property type="match status" value="1"/>
</dbReference>
<dbReference type="PROSITE" id="PS51257">
    <property type="entry name" value="PROKAR_LIPOPROTEIN"/>
    <property type="match status" value="1"/>
</dbReference>
<dbReference type="InterPro" id="IPR050855">
    <property type="entry name" value="NDM-1-like"/>
</dbReference>
<reference evidence="15 16" key="1">
    <citation type="submission" date="2018-11" db="EMBL/GenBank/DDBJ databases">
        <title>Draft genome sequence of Ferruginibacter sp. BO-59.</title>
        <authorList>
            <person name="Im W.T."/>
        </authorList>
    </citation>
    <scope>NUCLEOTIDE SEQUENCE [LARGE SCALE GENOMIC DNA]</scope>
    <source>
        <strain evidence="15 16">BO-59</strain>
    </source>
</reference>
<evidence type="ECO:0000256" key="11">
    <source>
        <dbReference type="ARBA" id="ARBA00022833"/>
    </source>
</evidence>
<dbReference type="PANTHER" id="PTHR42951:SF4">
    <property type="entry name" value="ACYL-COENZYME A THIOESTERASE MBLAC2"/>
    <property type="match status" value="1"/>
</dbReference>
<evidence type="ECO:0000259" key="14">
    <source>
        <dbReference type="SMART" id="SM00849"/>
    </source>
</evidence>
<dbReference type="GO" id="GO:0017001">
    <property type="term" value="P:antibiotic catabolic process"/>
    <property type="evidence" value="ECO:0007669"/>
    <property type="project" value="UniProtKB-ARBA"/>
</dbReference>
<dbReference type="PANTHER" id="PTHR42951">
    <property type="entry name" value="METALLO-BETA-LACTAMASE DOMAIN-CONTAINING"/>
    <property type="match status" value="1"/>
</dbReference>
<feature type="transmembrane region" description="Helical" evidence="13">
    <location>
        <begin position="5"/>
        <end position="23"/>
    </location>
</feature>
<dbReference type="EMBL" id="RJJR01000009">
    <property type="protein sequence ID" value="RNI35636.1"/>
    <property type="molecule type" value="Genomic_DNA"/>
</dbReference>
<evidence type="ECO:0000256" key="7">
    <source>
        <dbReference type="ARBA" id="ARBA00022723"/>
    </source>
</evidence>
<organism evidence="15 16">
    <name type="scientific">Hanamia caeni</name>
    <dbReference type="NCBI Taxonomy" id="2294116"/>
    <lineage>
        <taxon>Bacteria</taxon>
        <taxon>Pseudomonadati</taxon>
        <taxon>Bacteroidota</taxon>
        <taxon>Chitinophagia</taxon>
        <taxon>Chitinophagales</taxon>
        <taxon>Chitinophagaceae</taxon>
        <taxon>Hanamia</taxon>
    </lineage>
</organism>
<evidence type="ECO:0000256" key="8">
    <source>
        <dbReference type="ARBA" id="ARBA00022729"/>
    </source>
</evidence>
<evidence type="ECO:0000256" key="6">
    <source>
        <dbReference type="ARBA" id="ARBA00012865"/>
    </source>
</evidence>
<keyword evidence="13" id="KW-1133">Transmembrane helix</keyword>
<keyword evidence="9" id="KW-0574">Periplasm</keyword>
<evidence type="ECO:0000256" key="12">
    <source>
        <dbReference type="ARBA" id="ARBA00023251"/>
    </source>
</evidence>
<sequence>MIEKILKITIVAAAIAGLIFLFSCNNNSGKSDNKKFSGKTITSAVIDTIVYQTPLLVVRKISEHTYRHVSYLSTKDFGKVSCNGMVVTNDGKAVIFDTPANDSASEDLIKYVNKNLNSVISAVIPTHFHEDCVGGLSAFGKHHIPAYASFKTIELLKRKNNSNVSLLKGFHDSLILHVGNQKIEALFMGEGHTKDNIIGYYLADSILFGGCLVKAIGAPKGNLEDANIKVWPVTIENVKRKFPNAKIVIPGHDEPGGRELLDYTFNLFR</sequence>
<dbReference type="Gene3D" id="3.60.15.10">
    <property type="entry name" value="Ribonuclease Z/Hydroxyacylglutathione hydrolase-like"/>
    <property type="match status" value="1"/>
</dbReference>
<proteinExistence type="inferred from homology"/>
<keyword evidence="13" id="KW-0812">Transmembrane</keyword>
<dbReference type="Proteomes" id="UP000267223">
    <property type="component" value="Unassembled WGS sequence"/>
</dbReference>
<dbReference type="OrthoDB" id="9769598at2"/>
<comment type="similarity">
    <text evidence="4">Belongs to the metallo-beta-lactamase superfamily. Class-B beta-lactamase family.</text>
</comment>
<dbReference type="InterPro" id="IPR058199">
    <property type="entry name" value="BlaB//VIM/IMP-1"/>
</dbReference>
<dbReference type="Pfam" id="PF00753">
    <property type="entry name" value="Lactamase_B"/>
    <property type="match status" value="1"/>
</dbReference>
<evidence type="ECO:0000313" key="15">
    <source>
        <dbReference type="EMBL" id="RNI35636.1"/>
    </source>
</evidence>
<comment type="catalytic activity">
    <reaction evidence="1">
        <text>a beta-lactam + H2O = a substituted beta-amino acid</text>
        <dbReference type="Rhea" id="RHEA:20401"/>
        <dbReference type="ChEBI" id="CHEBI:15377"/>
        <dbReference type="ChEBI" id="CHEBI:35627"/>
        <dbReference type="ChEBI" id="CHEBI:140347"/>
        <dbReference type="EC" id="3.5.2.6"/>
    </reaction>
</comment>
<evidence type="ECO:0000256" key="13">
    <source>
        <dbReference type="SAM" id="Phobius"/>
    </source>
</evidence>
<dbReference type="RefSeq" id="WP_123120916.1">
    <property type="nucleotide sequence ID" value="NZ_RJJR01000009.1"/>
</dbReference>
<accession>A0A3M9ND01</accession>
<dbReference type="EC" id="3.5.2.6" evidence="6"/>
<keyword evidence="13" id="KW-0472">Membrane</keyword>
<feature type="domain" description="Metallo-beta-lactamase" evidence="14">
    <location>
        <begin position="81"/>
        <end position="252"/>
    </location>
</feature>
<keyword evidence="11" id="KW-0862">Zinc</keyword>
<evidence type="ECO:0000256" key="3">
    <source>
        <dbReference type="ARBA" id="ARBA00004418"/>
    </source>
</evidence>
<keyword evidence="16" id="KW-1185">Reference proteome</keyword>
<evidence type="ECO:0000256" key="2">
    <source>
        <dbReference type="ARBA" id="ARBA00001947"/>
    </source>
</evidence>
<dbReference type="InterPro" id="IPR001279">
    <property type="entry name" value="Metallo-B-lactamas"/>
</dbReference>
<dbReference type="AlphaFoldDB" id="A0A3M9ND01"/>
<comment type="subcellular location">
    <subcellularLocation>
        <location evidence="3">Periplasm</location>
    </subcellularLocation>
</comment>
<dbReference type="InterPro" id="IPR036866">
    <property type="entry name" value="RibonucZ/Hydroxyglut_hydro"/>
</dbReference>
<gene>
    <name evidence="15" type="primary">bla</name>
    <name evidence="15" type="ORF">EFY79_11770</name>
</gene>
<keyword evidence="10" id="KW-0378">Hydrolase</keyword>